<evidence type="ECO:0000313" key="2">
    <source>
        <dbReference type="Proteomes" id="UP001597068"/>
    </source>
</evidence>
<reference evidence="2" key="1">
    <citation type="journal article" date="2019" name="Int. J. Syst. Evol. Microbiol.">
        <title>The Global Catalogue of Microorganisms (GCM) 10K type strain sequencing project: providing services to taxonomists for standard genome sequencing and annotation.</title>
        <authorList>
            <consortium name="The Broad Institute Genomics Platform"/>
            <consortium name="The Broad Institute Genome Sequencing Center for Infectious Disease"/>
            <person name="Wu L."/>
            <person name="Ma J."/>
        </authorList>
    </citation>
    <scope>NUCLEOTIDE SEQUENCE [LARGE SCALE GENOMIC DNA]</scope>
    <source>
        <strain evidence="2">CCUG 50873</strain>
    </source>
</reference>
<dbReference type="EMBL" id="JBHTIL010000006">
    <property type="protein sequence ID" value="MFD0928046.1"/>
    <property type="molecule type" value="Genomic_DNA"/>
</dbReference>
<evidence type="ECO:0000313" key="1">
    <source>
        <dbReference type="EMBL" id="MFD0928046.1"/>
    </source>
</evidence>
<comment type="caution">
    <text evidence="1">The sequence shown here is derived from an EMBL/GenBank/DDBJ whole genome shotgun (WGS) entry which is preliminary data.</text>
</comment>
<accession>A0ABW3GGX6</accession>
<organism evidence="1 2">
    <name type="scientific">Williamsia deligens</name>
    <dbReference type="NCBI Taxonomy" id="321325"/>
    <lineage>
        <taxon>Bacteria</taxon>
        <taxon>Bacillati</taxon>
        <taxon>Actinomycetota</taxon>
        <taxon>Actinomycetes</taxon>
        <taxon>Mycobacteriales</taxon>
        <taxon>Nocardiaceae</taxon>
        <taxon>Williamsia</taxon>
    </lineage>
</organism>
<gene>
    <name evidence="1" type="ORF">ACFQ04_20090</name>
</gene>
<protein>
    <recommendedName>
        <fullName evidence="3">Transcriptional regulator</fullName>
    </recommendedName>
</protein>
<evidence type="ECO:0008006" key="3">
    <source>
        <dbReference type="Google" id="ProtNLM"/>
    </source>
</evidence>
<proteinExistence type="predicted"/>
<dbReference type="Proteomes" id="UP001597068">
    <property type="component" value="Unassembled WGS sequence"/>
</dbReference>
<keyword evidence="2" id="KW-1185">Reference proteome</keyword>
<dbReference type="RefSeq" id="WP_253648482.1">
    <property type="nucleotide sequence ID" value="NZ_BAAAMO010000004.1"/>
</dbReference>
<sequence length="137" mass="15163">MAAVQNPWLRVYQKACLEDALNADLPAVWLRVFYLACGKAEANRHATFQPGEIAETLGISQSRVSDAIRDAKKYRHLDDDSCAACLVIPARKFGGGIGDPWKPCRVHQRKARAEVDRLIKSVQHGEILPEIPETVSG</sequence>
<name>A0ABW3GGX6_9NOCA</name>